<dbReference type="Proteomes" id="UP001184150">
    <property type="component" value="Unassembled WGS sequence"/>
</dbReference>
<evidence type="ECO:0008006" key="5">
    <source>
        <dbReference type="Google" id="ProtNLM"/>
    </source>
</evidence>
<feature type="signal peptide" evidence="2">
    <location>
        <begin position="1"/>
        <end position="24"/>
    </location>
</feature>
<feature type="region of interest" description="Disordered" evidence="1">
    <location>
        <begin position="184"/>
        <end position="204"/>
    </location>
</feature>
<proteinExistence type="predicted"/>
<keyword evidence="2" id="KW-0732">Signal</keyword>
<dbReference type="PROSITE" id="PS51257">
    <property type="entry name" value="PROKAR_LIPOPROTEIN"/>
    <property type="match status" value="1"/>
</dbReference>
<feature type="chain" id="PRO_5047493813" description="Lipoprotein" evidence="2">
    <location>
        <begin position="25"/>
        <end position="204"/>
    </location>
</feature>
<evidence type="ECO:0000256" key="1">
    <source>
        <dbReference type="SAM" id="MobiDB-lite"/>
    </source>
</evidence>
<name>A0ABU1MMB3_9SPHN</name>
<evidence type="ECO:0000313" key="4">
    <source>
        <dbReference type="Proteomes" id="UP001184150"/>
    </source>
</evidence>
<gene>
    <name evidence="3" type="ORF">J2792_002226</name>
</gene>
<reference evidence="3 4" key="1">
    <citation type="submission" date="2023-07" db="EMBL/GenBank/DDBJ databases">
        <title>Sorghum-associated microbial communities from plants grown in Nebraska, USA.</title>
        <authorList>
            <person name="Schachtman D."/>
        </authorList>
    </citation>
    <scope>NUCLEOTIDE SEQUENCE [LARGE SCALE GENOMIC DNA]</scope>
    <source>
        <strain evidence="3 4">DS1027</strain>
    </source>
</reference>
<protein>
    <recommendedName>
        <fullName evidence="5">Lipoprotein</fullName>
    </recommendedName>
</protein>
<evidence type="ECO:0000313" key="3">
    <source>
        <dbReference type="EMBL" id="MDR6511354.1"/>
    </source>
</evidence>
<sequence length="204" mass="20317">MPGFPKFVIGAAALSVAGACAAQAATNDLHTMLVNLPDGTVAQVQYHGAVAPRIAIQPVAAMDAGVDPAADEQALMAADPFAHMALVSAMLDQQAAAMMQQAALMQRAAMAQGTAAPADGMPGMTVAGMTNLPKGVHMTYVSSTTDASGCTRTVSYSSEGGAQAAPRVTQAASDSCSAVKPNSQAIPAKAEAPAVPAPGVGRKV</sequence>
<dbReference type="RefSeq" id="WP_309805242.1">
    <property type="nucleotide sequence ID" value="NZ_JAVDRD010000005.1"/>
</dbReference>
<dbReference type="EMBL" id="JAVDRD010000005">
    <property type="protein sequence ID" value="MDR6511354.1"/>
    <property type="molecule type" value="Genomic_DNA"/>
</dbReference>
<feature type="compositionally biased region" description="Low complexity" evidence="1">
    <location>
        <begin position="185"/>
        <end position="198"/>
    </location>
</feature>
<organism evidence="3 4">
    <name type="scientific">Novosphingobium capsulatum</name>
    <dbReference type="NCBI Taxonomy" id="13688"/>
    <lineage>
        <taxon>Bacteria</taxon>
        <taxon>Pseudomonadati</taxon>
        <taxon>Pseudomonadota</taxon>
        <taxon>Alphaproteobacteria</taxon>
        <taxon>Sphingomonadales</taxon>
        <taxon>Sphingomonadaceae</taxon>
        <taxon>Novosphingobium</taxon>
    </lineage>
</organism>
<comment type="caution">
    <text evidence="3">The sequence shown here is derived from an EMBL/GenBank/DDBJ whole genome shotgun (WGS) entry which is preliminary data.</text>
</comment>
<keyword evidence="4" id="KW-1185">Reference proteome</keyword>
<accession>A0ABU1MMB3</accession>
<evidence type="ECO:0000256" key="2">
    <source>
        <dbReference type="SAM" id="SignalP"/>
    </source>
</evidence>